<evidence type="ECO:0000256" key="10">
    <source>
        <dbReference type="ARBA" id="ARBA00025699"/>
    </source>
</evidence>
<comment type="catalytic activity">
    <reaction evidence="11 12">
        <text>uridine(1498) in 16S rRNA + S-adenosyl-L-methionine = N(3)-methyluridine(1498) in 16S rRNA + S-adenosyl-L-homocysteine + H(+)</text>
        <dbReference type="Rhea" id="RHEA:42920"/>
        <dbReference type="Rhea" id="RHEA-COMP:10283"/>
        <dbReference type="Rhea" id="RHEA-COMP:10284"/>
        <dbReference type="ChEBI" id="CHEBI:15378"/>
        <dbReference type="ChEBI" id="CHEBI:57856"/>
        <dbReference type="ChEBI" id="CHEBI:59789"/>
        <dbReference type="ChEBI" id="CHEBI:65315"/>
        <dbReference type="ChEBI" id="CHEBI:74502"/>
        <dbReference type="EC" id="2.1.1.193"/>
    </reaction>
</comment>
<evidence type="ECO:0000256" key="4">
    <source>
        <dbReference type="ARBA" id="ARBA00013673"/>
    </source>
</evidence>
<evidence type="ECO:0000256" key="3">
    <source>
        <dbReference type="ARBA" id="ARBA00012328"/>
    </source>
</evidence>
<dbReference type="InterPro" id="IPR015947">
    <property type="entry name" value="PUA-like_sf"/>
</dbReference>
<evidence type="ECO:0000256" key="1">
    <source>
        <dbReference type="ARBA" id="ARBA00004496"/>
    </source>
</evidence>
<gene>
    <name evidence="14" type="ORF">R4146_05960</name>
</gene>
<keyword evidence="8 12" id="KW-0808">Transferase</keyword>
<feature type="domain" description="Ribosomal RNA small subunit methyltransferase E methyltransferase" evidence="13">
    <location>
        <begin position="72"/>
        <end position="240"/>
    </location>
</feature>
<keyword evidence="7 12" id="KW-0489">Methyltransferase</keyword>
<dbReference type="SUPFAM" id="SSF75217">
    <property type="entry name" value="alpha/beta knot"/>
    <property type="match status" value="1"/>
</dbReference>
<comment type="similarity">
    <text evidence="2 12">Belongs to the RNA methyltransferase RsmE family.</text>
</comment>
<dbReference type="SUPFAM" id="SSF88697">
    <property type="entry name" value="PUA domain-like"/>
    <property type="match status" value="1"/>
</dbReference>
<dbReference type="Gene3D" id="3.40.1280.10">
    <property type="match status" value="1"/>
</dbReference>
<sequence length="246" mass="27403">MQHYFLNQPLAIDQVVAIPSLIKKHWLKVMRAVDGTKAEFVDDAQNVFIGELINSQIEPAIKIIESKPFNAELPFSITIACGVAKNDKADWMVRKATEMGVDRIIFFAGDWSIAKWQPNRVNKKLERLNTIALSAAEQSHRNRVPVVEYQAKLNTIVSADYDQKVVAYEESAKAGEESMLHQTVNQMQPNDSMVAVFGPEGGISPREIELLTDQQVQPVGLGPRILRTETAPLYLLAAISAFSELS</sequence>
<dbReference type="PANTHER" id="PTHR30027">
    <property type="entry name" value="RIBOSOMAL RNA SMALL SUBUNIT METHYLTRANSFERASE E"/>
    <property type="match status" value="1"/>
</dbReference>
<dbReference type="InterPro" id="IPR029028">
    <property type="entry name" value="Alpha/beta_knot_MTases"/>
</dbReference>
<dbReference type="EMBL" id="JAWMWH010000001">
    <property type="protein sequence ID" value="MEJ6400704.1"/>
    <property type="molecule type" value="Genomic_DNA"/>
</dbReference>
<evidence type="ECO:0000259" key="13">
    <source>
        <dbReference type="Pfam" id="PF04452"/>
    </source>
</evidence>
<dbReference type="Pfam" id="PF04452">
    <property type="entry name" value="Methyltrans_RNA"/>
    <property type="match status" value="1"/>
</dbReference>
<evidence type="ECO:0000256" key="2">
    <source>
        <dbReference type="ARBA" id="ARBA00005528"/>
    </source>
</evidence>
<dbReference type="PANTHER" id="PTHR30027:SF3">
    <property type="entry name" value="16S RRNA (URACIL(1498)-N(3))-METHYLTRANSFERASE"/>
    <property type="match status" value="1"/>
</dbReference>
<evidence type="ECO:0000256" key="9">
    <source>
        <dbReference type="ARBA" id="ARBA00022691"/>
    </source>
</evidence>
<dbReference type="Proteomes" id="UP001370590">
    <property type="component" value="Unassembled WGS sequence"/>
</dbReference>
<reference evidence="14 15" key="1">
    <citation type="submission" date="2023-10" db="EMBL/GenBank/DDBJ databases">
        <title>Nicoliella lavandulae sp. nov. isolated from Lavandula angustifolia flowers.</title>
        <authorList>
            <person name="Alcantara C."/>
            <person name="Zuniga M."/>
            <person name="Landete J.M."/>
            <person name="Monedero V."/>
        </authorList>
    </citation>
    <scope>NUCLEOTIDE SEQUENCE [LARGE SCALE GENOMIC DNA]</scope>
    <source>
        <strain evidence="14 15">Es01</strain>
    </source>
</reference>
<evidence type="ECO:0000256" key="11">
    <source>
        <dbReference type="ARBA" id="ARBA00047944"/>
    </source>
</evidence>
<comment type="subcellular location">
    <subcellularLocation>
        <location evidence="1 12">Cytoplasm</location>
    </subcellularLocation>
</comment>
<name>A0ABU8SLR6_9LACO</name>
<comment type="caution">
    <text evidence="14">The sequence shown here is derived from an EMBL/GenBank/DDBJ whole genome shotgun (WGS) entry which is preliminary data.</text>
</comment>
<evidence type="ECO:0000313" key="14">
    <source>
        <dbReference type="EMBL" id="MEJ6400704.1"/>
    </source>
</evidence>
<organism evidence="14 15">
    <name type="scientific">Nicoliella lavandulae</name>
    <dbReference type="NCBI Taxonomy" id="3082954"/>
    <lineage>
        <taxon>Bacteria</taxon>
        <taxon>Bacillati</taxon>
        <taxon>Bacillota</taxon>
        <taxon>Bacilli</taxon>
        <taxon>Lactobacillales</taxon>
        <taxon>Lactobacillaceae</taxon>
        <taxon>Nicoliella</taxon>
    </lineage>
</organism>
<evidence type="ECO:0000256" key="7">
    <source>
        <dbReference type="ARBA" id="ARBA00022603"/>
    </source>
</evidence>
<dbReference type="NCBIfam" id="TIGR00046">
    <property type="entry name" value="RsmE family RNA methyltransferase"/>
    <property type="match status" value="1"/>
</dbReference>
<keyword evidence="9 12" id="KW-0949">S-adenosyl-L-methionine</keyword>
<keyword evidence="15" id="KW-1185">Reference proteome</keyword>
<dbReference type="EC" id="2.1.1.193" evidence="3 12"/>
<dbReference type="InterPro" id="IPR029026">
    <property type="entry name" value="tRNA_m1G_MTases_N"/>
</dbReference>
<dbReference type="PIRSF" id="PIRSF015601">
    <property type="entry name" value="MTase_slr0722"/>
    <property type="match status" value="1"/>
</dbReference>
<evidence type="ECO:0000256" key="12">
    <source>
        <dbReference type="PIRNR" id="PIRNR015601"/>
    </source>
</evidence>
<keyword evidence="5 12" id="KW-0963">Cytoplasm</keyword>
<dbReference type="RefSeq" id="WP_339960508.1">
    <property type="nucleotide sequence ID" value="NZ_JAWMWH010000001.1"/>
</dbReference>
<dbReference type="CDD" id="cd18084">
    <property type="entry name" value="RsmE-like"/>
    <property type="match status" value="1"/>
</dbReference>
<evidence type="ECO:0000256" key="8">
    <source>
        <dbReference type="ARBA" id="ARBA00022679"/>
    </source>
</evidence>
<comment type="function">
    <text evidence="10 12">Specifically methylates the N3 position of the uracil ring of uridine 1498 (m3U1498) in 16S rRNA. Acts on the fully assembled 30S ribosomal subunit.</text>
</comment>
<proteinExistence type="inferred from homology"/>
<accession>A0ABU8SLR6</accession>
<evidence type="ECO:0000313" key="15">
    <source>
        <dbReference type="Proteomes" id="UP001370590"/>
    </source>
</evidence>
<keyword evidence="6 12" id="KW-0698">rRNA processing</keyword>
<evidence type="ECO:0000256" key="6">
    <source>
        <dbReference type="ARBA" id="ARBA00022552"/>
    </source>
</evidence>
<dbReference type="InterPro" id="IPR006700">
    <property type="entry name" value="RsmE"/>
</dbReference>
<evidence type="ECO:0000256" key="5">
    <source>
        <dbReference type="ARBA" id="ARBA00022490"/>
    </source>
</evidence>
<protein>
    <recommendedName>
        <fullName evidence="4 12">Ribosomal RNA small subunit methyltransferase E</fullName>
        <ecNumber evidence="3 12">2.1.1.193</ecNumber>
    </recommendedName>
</protein>
<dbReference type="InterPro" id="IPR046886">
    <property type="entry name" value="RsmE_MTase_dom"/>
</dbReference>